<evidence type="ECO:0000256" key="9">
    <source>
        <dbReference type="ARBA" id="ARBA00023012"/>
    </source>
</evidence>
<dbReference type="InterPro" id="IPR036890">
    <property type="entry name" value="HATPase_C_sf"/>
</dbReference>
<dbReference type="PROSITE" id="PS50109">
    <property type="entry name" value="HIS_KIN"/>
    <property type="match status" value="1"/>
</dbReference>
<dbReference type="SMART" id="SM00388">
    <property type="entry name" value="HisKA"/>
    <property type="match status" value="1"/>
</dbReference>
<dbReference type="SUPFAM" id="SSF47384">
    <property type="entry name" value="Homodimeric domain of signal transducing histidine kinase"/>
    <property type="match status" value="1"/>
</dbReference>
<dbReference type="Proteomes" id="UP000276254">
    <property type="component" value="Chromosome"/>
</dbReference>
<feature type="domain" description="Histidine kinase" evidence="12">
    <location>
        <begin position="235"/>
        <end position="448"/>
    </location>
</feature>
<evidence type="ECO:0000313" key="15">
    <source>
        <dbReference type="Proteomes" id="UP000276254"/>
    </source>
</evidence>
<evidence type="ECO:0000256" key="8">
    <source>
        <dbReference type="ARBA" id="ARBA00022989"/>
    </source>
</evidence>
<protein>
    <recommendedName>
        <fullName evidence="3">histidine kinase</fullName>
        <ecNumber evidence="3">2.7.13.3</ecNumber>
    </recommendedName>
</protein>
<dbReference type="Pfam" id="PF02518">
    <property type="entry name" value="HATPase_c"/>
    <property type="match status" value="1"/>
</dbReference>
<evidence type="ECO:0000256" key="3">
    <source>
        <dbReference type="ARBA" id="ARBA00012438"/>
    </source>
</evidence>
<evidence type="ECO:0000256" key="7">
    <source>
        <dbReference type="ARBA" id="ARBA00022777"/>
    </source>
</evidence>
<reference evidence="14 15" key="1">
    <citation type="submission" date="2018-09" db="EMBL/GenBank/DDBJ databases">
        <title>Sphingomonas peninsula sp. nov., isolated from fildes peninsula, Antarctic soil.</title>
        <authorList>
            <person name="Yingchao G."/>
        </authorList>
    </citation>
    <scope>NUCLEOTIDE SEQUENCE [LARGE SCALE GENOMIC DNA]</scope>
    <source>
        <strain evidence="14 15">YZ-8</strain>
    </source>
</reference>
<dbReference type="SMART" id="SM00304">
    <property type="entry name" value="HAMP"/>
    <property type="match status" value="1"/>
</dbReference>
<gene>
    <name evidence="14" type="ORF">D3Y57_06205</name>
</gene>
<dbReference type="InterPro" id="IPR050428">
    <property type="entry name" value="TCS_sensor_his_kinase"/>
</dbReference>
<dbReference type="PROSITE" id="PS50885">
    <property type="entry name" value="HAMP"/>
    <property type="match status" value="1"/>
</dbReference>
<organism evidence="14 15">
    <name type="scientific">Sphingomonas paeninsulae</name>
    <dbReference type="NCBI Taxonomy" id="2319844"/>
    <lineage>
        <taxon>Bacteria</taxon>
        <taxon>Pseudomonadati</taxon>
        <taxon>Pseudomonadota</taxon>
        <taxon>Alphaproteobacteria</taxon>
        <taxon>Sphingomonadales</taxon>
        <taxon>Sphingomonadaceae</taxon>
        <taxon>Sphingomonas</taxon>
    </lineage>
</organism>
<dbReference type="PANTHER" id="PTHR45436">
    <property type="entry name" value="SENSOR HISTIDINE KINASE YKOH"/>
    <property type="match status" value="1"/>
</dbReference>
<dbReference type="EC" id="2.7.13.3" evidence="3"/>
<evidence type="ECO:0000256" key="11">
    <source>
        <dbReference type="SAM" id="Phobius"/>
    </source>
</evidence>
<dbReference type="OrthoDB" id="9815202at2"/>
<keyword evidence="10 11" id="KW-0472">Membrane</keyword>
<dbReference type="RefSeq" id="WP_121152264.1">
    <property type="nucleotide sequence ID" value="NZ_CP032829.1"/>
</dbReference>
<dbReference type="InterPro" id="IPR003594">
    <property type="entry name" value="HATPase_dom"/>
</dbReference>
<comment type="subcellular location">
    <subcellularLocation>
        <location evidence="2">Membrane</location>
    </subcellularLocation>
</comment>
<name>A0A494T8H5_SPHPE</name>
<keyword evidence="9" id="KW-0902">Two-component regulatory system</keyword>
<comment type="catalytic activity">
    <reaction evidence="1">
        <text>ATP + protein L-histidine = ADP + protein N-phospho-L-histidine.</text>
        <dbReference type="EC" id="2.7.13.3"/>
    </reaction>
</comment>
<dbReference type="CDD" id="cd00082">
    <property type="entry name" value="HisKA"/>
    <property type="match status" value="1"/>
</dbReference>
<dbReference type="AlphaFoldDB" id="A0A494T8H5"/>
<dbReference type="InterPro" id="IPR005467">
    <property type="entry name" value="His_kinase_dom"/>
</dbReference>
<keyword evidence="6 11" id="KW-0812">Transmembrane</keyword>
<keyword evidence="5" id="KW-0808">Transferase</keyword>
<dbReference type="EMBL" id="CP032829">
    <property type="protein sequence ID" value="AYJ85639.1"/>
    <property type="molecule type" value="Genomic_DNA"/>
</dbReference>
<dbReference type="Pfam" id="PF00512">
    <property type="entry name" value="HisKA"/>
    <property type="match status" value="1"/>
</dbReference>
<dbReference type="SUPFAM" id="SSF55874">
    <property type="entry name" value="ATPase domain of HSP90 chaperone/DNA topoisomerase II/histidine kinase"/>
    <property type="match status" value="1"/>
</dbReference>
<evidence type="ECO:0000313" key="14">
    <source>
        <dbReference type="EMBL" id="AYJ85639.1"/>
    </source>
</evidence>
<keyword evidence="15" id="KW-1185">Reference proteome</keyword>
<dbReference type="Gene3D" id="3.30.565.10">
    <property type="entry name" value="Histidine kinase-like ATPase, C-terminal domain"/>
    <property type="match status" value="1"/>
</dbReference>
<dbReference type="SMART" id="SM00387">
    <property type="entry name" value="HATPase_c"/>
    <property type="match status" value="1"/>
</dbReference>
<dbReference type="Pfam" id="PF00672">
    <property type="entry name" value="HAMP"/>
    <property type="match status" value="1"/>
</dbReference>
<feature type="domain" description="HAMP" evidence="13">
    <location>
        <begin position="174"/>
        <end position="227"/>
    </location>
</feature>
<accession>A0A494T8H5</accession>
<dbReference type="Gene3D" id="6.10.340.10">
    <property type="match status" value="1"/>
</dbReference>
<dbReference type="GO" id="GO:0005886">
    <property type="term" value="C:plasma membrane"/>
    <property type="evidence" value="ECO:0007669"/>
    <property type="project" value="TreeGrafter"/>
</dbReference>
<dbReference type="InterPro" id="IPR004358">
    <property type="entry name" value="Sig_transdc_His_kin-like_C"/>
</dbReference>
<evidence type="ECO:0000259" key="13">
    <source>
        <dbReference type="PROSITE" id="PS50885"/>
    </source>
</evidence>
<keyword evidence="4" id="KW-0597">Phosphoprotein</keyword>
<dbReference type="CDD" id="cd06225">
    <property type="entry name" value="HAMP"/>
    <property type="match status" value="1"/>
</dbReference>
<evidence type="ECO:0000256" key="2">
    <source>
        <dbReference type="ARBA" id="ARBA00004370"/>
    </source>
</evidence>
<dbReference type="InterPro" id="IPR036097">
    <property type="entry name" value="HisK_dim/P_sf"/>
</dbReference>
<feature type="transmembrane region" description="Helical" evidence="11">
    <location>
        <begin position="149"/>
        <end position="172"/>
    </location>
</feature>
<sequence>MSRNTSAAYRIAFTYSCAFALAILALGVTVYYAADAQFRNQQDVGIAEGSTLLLREYYEGGIPDLSAAIAQREEQLNSAGYRYALFDPSGVRRAGTLATTRPRVGKQDLIVAVSHGKTSDARALVTELPGGYRFVTAVDLTALERIDTIIFELFTVAFVLVILMGVGAALLLGGYLRSRLSRISGTAQAIVAGDLDHRIPVSARNDEFDQLGAVLNAMLDRIARLLENLRQVSSDVAHDLRTPLARLRGQIEAALDGDQDAAVLRRSLKRSLAQSDELLSLFAAILRIAEVESGALTRHFIHISLSELATDLYDSYAPAVADTGRLIESAIEPGADIVGDRELLAQALINLLDNAQRHTPPSTRISLGVRATDRHVIVTVADNGPGVAPGNRSVIVQRFARLDTSRTTPGHGLGLNLVSVIAEAHGGSLIIEDNAPGLRVSIVLPRQTLRFPNLAPNRPV</sequence>
<evidence type="ECO:0000256" key="1">
    <source>
        <dbReference type="ARBA" id="ARBA00000085"/>
    </source>
</evidence>
<evidence type="ECO:0000256" key="10">
    <source>
        <dbReference type="ARBA" id="ARBA00023136"/>
    </source>
</evidence>
<dbReference type="Gene3D" id="1.10.287.130">
    <property type="match status" value="1"/>
</dbReference>
<feature type="transmembrane region" description="Helical" evidence="11">
    <location>
        <begin position="12"/>
        <end position="34"/>
    </location>
</feature>
<keyword evidence="7 14" id="KW-0418">Kinase</keyword>
<dbReference type="PRINTS" id="PR00344">
    <property type="entry name" value="BCTRLSENSOR"/>
</dbReference>
<evidence type="ECO:0000259" key="12">
    <source>
        <dbReference type="PROSITE" id="PS50109"/>
    </source>
</evidence>
<dbReference type="SUPFAM" id="SSF158472">
    <property type="entry name" value="HAMP domain-like"/>
    <property type="match status" value="1"/>
</dbReference>
<dbReference type="GO" id="GO:0000155">
    <property type="term" value="F:phosphorelay sensor kinase activity"/>
    <property type="evidence" value="ECO:0007669"/>
    <property type="project" value="InterPro"/>
</dbReference>
<dbReference type="CDD" id="cd00075">
    <property type="entry name" value="HATPase"/>
    <property type="match status" value="1"/>
</dbReference>
<dbReference type="InterPro" id="IPR003660">
    <property type="entry name" value="HAMP_dom"/>
</dbReference>
<dbReference type="PANTHER" id="PTHR45436:SF8">
    <property type="entry name" value="HISTIDINE KINASE"/>
    <property type="match status" value="1"/>
</dbReference>
<dbReference type="KEGG" id="spha:D3Y57_06205"/>
<evidence type="ECO:0000256" key="6">
    <source>
        <dbReference type="ARBA" id="ARBA00022692"/>
    </source>
</evidence>
<evidence type="ECO:0000256" key="5">
    <source>
        <dbReference type="ARBA" id="ARBA00022679"/>
    </source>
</evidence>
<dbReference type="InterPro" id="IPR003661">
    <property type="entry name" value="HisK_dim/P_dom"/>
</dbReference>
<keyword evidence="8 11" id="KW-1133">Transmembrane helix</keyword>
<proteinExistence type="predicted"/>
<evidence type="ECO:0000256" key="4">
    <source>
        <dbReference type="ARBA" id="ARBA00022553"/>
    </source>
</evidence>